<evidence type="ECO:0000313" key="3">
    <source>
        <dbReference type="Proteomes" id="UP001484535"/>
    </source>
</evidence>
<dbReference type="Proteomes" id="UP001484535">
    <property type="component" value="Unassembled WGS sequence"/>
</dbReference>
<sequence>MVAKQAVAQHEAANENSSIDQGALGLTALAEGVLARDFRPRVATVRRLAKAVLALQGDVAELKKARKKSAKAKTGSKATSGKTVGKGGKKKRKLATIPGQKK</sequence>
<keyword evidence="3" id="KW-1185">Reference proteome</keyword>
<gene>
    <name evidence="2" type="ORF">ABDJ38_11550</name>
</gene>
<comment type="caution">
    <text evidence="2">The sequence shown here is derived from an EMBL/GenBank/DDBJ whole genome shotgun (WGS) entry which is preliminary data.</text>
</comment>
<evidence type="ECO:0000256" key="1">
    <source>
        <dbReference type="SAM" id="MobiDB-lite"/>
    </source>
</evidence>
<dbReference type="RefSeq" id="WP_346785251.1">
    <property type="nucleotide sequence ID" value="NZ_JBDLBR010000003.1"/>
</dbReference>
<reference evidence="2 3" key="1">
    <citation type="submission" date="2024-05" db="EMBL/GenBank/DDBJ databases">
        <authorList>
            <person name="Park S."/>
        </authorList>
    </citation>
    <scope>NUCLEOTIDE SEQUENCE [LARGE SCALE GENOMIC DNA]</scope>
    <source>
        <strain evidence="2 3">DGU5</strain>
    </source>
</reference>
<feature type="compositionally biased region" description="Low complexity" evidence="1">
    <location>
        <begin position="72"/>
        <end position="83"/>
    </location>
</feature>
<feature type="compositionally biased region" description="Basic residues" evidence="1">
    <location>
        <begin position="87"/>
        <end position="102"/>
    </location>
</feature>
<evidence type="ECO:0000313" key="2">
    <source>
        <dbReference type="EMBL" id="MEN7537809.1"/>
    </source>
</evidence>
<dbReference type="EMBL" id="JBDLBR010000003">
    <property type="protein sequence ID" value="MEN7537809.1"/>
    <property type="molecule type" value="Genomic_DNA"/>
</dbReference>
<protein>
    <recommendedName>
        <fullName evidence="4">Histone H1</fullName>
    </recommendedName>
</protein>
<accession>A0ABV0CY61</accession>
<proteinExistence type="predicted"/>
<organism evidence="2 3">
    <name type="scientific">Aurantiacibacter flavus</name>
    <dbReference type="NCBI Taxonomy" id="3145232"/>
    <lineage>
        <taxon>Bacteria</taxon>
        <taxon>Pseudomonadati</taxon>
        <taxon>Pseudomonadota</taxon>
        <taxon>Alphaproteobacteria</taxon>
        <taxon>Sphingomonadales</taxon>
        <taxon>Erythrobacteraceae</taxon>
        <taxon>Aurantiacibacter</taxon>
    </lineage>
</organism>
<evidence type="ECO:0008006" key="4">
    <source>
        <dbReference type="Google" id="ProtNLM"/>
    </source>
</evidence>
<name>A0ABV0CY61_9SPHN</name>
<feature type="region of interest" description="Disordered" evidence="1">
    <location>
        <begin position="66"/>
        <end position="102"/>
    </location>
</feature>